<dbReference type="Pfam" id="PF13671">
    <property type="entry name" value="AAA_33"/>
    <property type="match status" value="1"/>
</dbReference>
<name>A0AA41WBP6_9BACT</name>
<evidence type="ECO:0000313" key="2">
    <source>
        <dbReference type="Proteomes" id="UP001165306"/>
    </source>
</evidence>
<organism evidence="1 2">
    <name type="scientific">Thermalbibacter longus</name>
    <dbReference type="NCBI Taxonomy" id="2951981"/>
    <lineage>
        <taxon>Bacteria</taxon>
        <taxon>Pseudomonadati</taxon>
        <taxon>Thermomicrobiota</taxon>
        <taxon>Thermomicrobia</taxon>
        <taxon>Thermomicrobiales</taxon>
        <taxon>Thermomicrobiaceae</taxon>
        <taxon>Thermalbibacter</taxon>
    </lineage>
</organism>
<keyword evidence="2" id="KW-1185">Reference proteome</keyword>
<dbReference type="InterPro" id="IPR011009">
    <property type="entry name" value="Kinase-like_dom_sf"/>
</dbReference>
<dbReference type="SUPFAM" id="SSF52540">
    <property type="entry name" value="P-loop containing nucleoside triphosphate hydrolases"/>
    <property type="match status" value="1"/>
</dbReference>
<dbReference type="PANTHER" id="PTHR43883:SF1">
    <property type="entry name" value="GLUCONOKINASE"/>
    <property type="match status" value="1"/>
</dbReference>
<dbReference type="RefSeq" id="WP_284057911.1">
    <property type="nucleotide sequence ID" value="NZ_JAMSLR010000011.1"/>
</dbReference>
<sequence length="540" mass="60955">MAIDYDDEARQHVARLLADLSRPEAYPFAVDAVDIEETHISIVFLAGDLVFKVKKPVDFGFLDFTTLERRHQFCQEEVRLNRRLTRDVYLGVVPVVEVGGQLQFYGDGPVVEYAVKMRRLPDDRMLLRMLGRGEVDERVLVALADRLTRFYREEAATGPGVDEWGTPEAVWHNIRENLDQTAPYAGEIIAPVQLRWIEDASSNFLWSQADLFGRRVAGGQIREGHGDLHLAHVFVERPEPDGLQIVDCIEFNPRLRCGDIAVDIAFLSMDLDHHGRSDLAARFVALLAERLADDDLARLVHFFSIYRAHVRAKVNCFRTDELAPELPEYLAVRTQAERYIDLATSYIVEPMRPTLLLVGGLAGTGKSVLSRRLARVLGARLASSDVIRKELAGRPLESRNPVPFGEGIYGPELTRATYETLLARAGESLGTGHSVVLDATFLDTSWRERARDLARSRGADLLLIECRCPPEVVHHRLLYRAHEPGQVSEATWAIYQEQRAHYGETFTQVTGLPHIVVDTDRPSAEVLEDVLCRLSLRRRL</sequence>
<dbReference type="AlphaFoldDB" id="A0AA41WBP6"/>
<evidence type="ECO:0000313" key="1">
    <source>
        <dbReference type="EMBL" id="MCM8750124.1"/>
    </source>
</evidence>
<dbReference type="InterPro" id="IPR052732">
    <property type="entry name" value="Cell-binding_unc_protein"/>
</dbReference>
<dbReference type="EMBL" id="JAMSLR010000011">
    <property type="protein sequence ID" value="MCM8750124.1"/>
    <property type="molecule type" value="Genomic_DNA"/>
</dbReference>
<protein>
    <submittedName>
        <fullName evidence="1">AAA family ATPase</fullName>
    </submittedName>
</protein>
<reference evidence="1" key="1">
    <citation type="submission" date="2022-06" db="EMBL/GenBank/DDBJ databases">
        <title>CFH 74404 Thermomicrobiaceae sp.</title>
        <authorList>
            <person name="Ming H."/>
            <person name="Li W.-J."/>
            <person name="Zhao Z."/>
        </authorList>
    </citation>
    <scope>NUCLEOTIDE SEQUENCE</scope>
    <source>
        <strain evidence="1">CFH 74404</strain>
    </source>
</reference>
<gene>
    <name evidence="1" type="ORF">NET02_13300</name>
</gene>
<accession>A0AA41WBP6</accession>
<proteinExistence type="predicted"/>
<comment type="caution">
    <text evidence="1">The sequence shown here is derived from an EMBL/GenBank/DDBJ whole genome shotgun (WGS) entry which is preliminary data.</text>
</comment>
<dbReference type="SUPFAM" id="SSF56112">
    <property type="entry name" value="Protein kinase-like (PK-like)"/>
    <property type="match status" value="1"/>
</dbReference>
<dbReference type="Proteomes" id="UP001165306">
    <property type="component" value="Unassembled WGS sequence"/>
</dbReference>
<dbReference type="InterPro" id="IPR027417">
    <property type="entry name" value="P-loop_NTPase"/>
</dbReference>
<dbReference type="Gene3D" id="3.40.50.300">
    <property type="entry name" value="P-loop containing nucleotide triphosphate hydrolases"/>
    <property type="match status" value="1"/>
</dbReference>
<dbReference type="PANTHER" id="PTHR43883">
    <property type="entry name" value="SLR0207 PROTEIN"/>
    <property type="match status" value="1"/>
</dbReference>